<keyword evidence="6" id="KW-0256">Endoplasmic reticulum</keyword>
<dbReference type="Gene3D" id="1.10.10.60">
    <property type="entry name" value="Homeodomain-like"/>
    <property type="match status" value="1"/>
</dbReference>
<reference evidence="15" key="1">
    <citation type="journal article" date="2019" name="bioRxiv">
        <title>The Genome of the Zebra Mussel, Dreissena polymorpha: A Resource for Invasive Species Research.</title>
        <authorList>
            <person name="McCartney M.A."/>
            <person name="Auch B."/>
            <person name="Kono T."/>
            <person name="Mallez S."/>
            <person name="Zhang Y."/>
            <person name="Obille A."/>
            <person name="Becker A."/>
            <person name="Abrahante J.E."/>
            <person name="Garbe J."/>
            <person name="Badalamenti J.P."/>
            <person name="Herman A."/>
            <person name="Mangelson H."/>
            <person name="Liachko I."/>
            <person name="Sullivan S."/>
            <person name="Sone E.D."/>
            <person name="Koren S."/>
            <person name="Silverstein K.A.T."/>
            <person name="Beckman K.B."/>
            <person name="Gohl D.M."/>
        </authorList>
    </citation>
    <scope>NUCLEOTIDE SEQUENCE</scope>
    <source>
        <strain evidence="15">Duluth1</strain>
        <tissue evidence="15">Whole animal</tissue>
    </source>
</reference>
<dbReference type="InterPro" id="IPR009057">
    <property type="entry name" value="Homeodomain-like_sf"/>
</dbReference>
<dbReference type="OrthoDB" id="537032at2759"/>
<evidence type="ECO:0000259" key="14">
    <source>
        <dbReference type="PROSITE" id="PS50922"/>
    </source>
</evidence>
<dbReference type="GO" id="GO:0003677">
    <property type="term" value="F:DNA binding"/>
    <property type="evidence" value="ECO:0007669"/>
    <property type="project" value="UniProtKB-KW"/>
</dbReference>
<comment type="subcellular location">
    <subcellularLocation>
        <location evidence="1">Endoplasmic reticulum membrane</location>
        <topology evidence="1">Multi-pass membrane protein</topology>
    </subcellularLocation>
    <subcellularLocation>
        <location evidence="11">Nucleus</location>
    </subcellularLocation>
</comment>
<evidence type="ECO:0000256" key="1">
    <source>
        <dbReference type="ARBA" id="ARBA00004477"/>
    </source>
</evidence>
<dbReference type="PANTHER" id="PTHR12560:SF0">
    <property type="entry name" value="LD18904P"/>
    <property type="match status" value="1"/>
</dbReference>
<dbReference type="Pfam" id="PF00046">
    <property type="entry name" value="Homeodomain"/>
    <property type="match status" value="1"/>
</dbReference>
<gene>
    <name evidence="15" type="ORF">DPMN_063720</name>
</gene>
<feature type="transmembrane region" description="Helical" evidence="13">
    <location>
        <begin position="309"/>
        <end position="330"/>
    </location>
</feature>
<evidence type="ECO:0000256" key="10">
    <source>
        <dbReference type="PROSITE-ProRule" id="PRU00205"/>
    </source>
</evidence>
<evidence type="ECO:0000256" key="5">
    <source>
        <dbReference type="ARBA" id="ARBA00022692"/>
    </source>
</evidence>
<dbReference type="GO" id="GO:0046513">
    <property type="term" value="P:ceramide biosynthetic process"/>
    <property type="evidence" value="ECO:0007669"/>
    <property type="project" value="InterPro"/>
</dbReference>
<dbReference type="Pfam" id="PF03798">
    <property type="entry name" value="TRAM_LAG1_CLN8"/>
    <property type="match status" value="1"/>
</dbReference>
<keyword evidence="11" id="KW-0539">Nucleus</keyword>
<evidence type="ECO:0000313" key="15">
    <source>
        <dbReference type="EMBL" id="KAH3720815.1"/>
    </source>
</evidence>
<feature type="transmembrane region" description="Helical" evidence="13">
    <location>
        <begin position="213"/>
        <end position="229"/>
    </location>
</feature>
<dbReference type="InterPro" id="IPR016439">
    <property type="entry name" value="Lag1/Lac1-like"/>
</dbReference>
<reference evidence="15" key="2">
    <citation type="submission" date="2020-11" db="EMBL/GenBank/DDBJ databases">
        <authorList>
            <person name="McCartney M.A."/>
            <person name="Auch B."/>
            <person name="Kono T."/>
            <person name="Mallez S."/>
            <person name="Becker A."/>
            <person name="Gohl D.M."/>
            <person name="Silverstein K.A.T."/>
            <person name="Koren S."/>
            <person name="Bechman K.B."/>
            <person name="Herman A."/>
            <person name="Abrahante J.E."/>
            <person name="Garbe J."/>
        </authorList>
    </citation>
    <scope>NUCLEOTIDE SEQUENCE</scope>
    <source>
        <strain evidence="15">Duluth1</strain>
        <tissue evidence="15">Whole animal</tissue>
    </source>
</reference>
<evidence type="ECO:0000256" key="12">
    <source>
        <dbReference type="SAM" id="MobiDB-lite"/>
    </source>
</evidence>
<dbReference type="SUPFAM" id="SSF46689">
    <property type="entry name" value="Homeodomain-like"/>
    <property type="match status" value="1"/>
</dbReference>
<organism evidence="15 16">
    <name type="scientific">Dreissena polymorpha</name>
    <name type="common">Zebra mussel</name>
    <name type="synonym">Mytilus polymorpha</name>
    <dbReference type="NCBI Taxonomy" id="45954"/>
    <lineage>
        <taxon>Eukaryota</taxon>
        <taxon>Metazoa</taxon>
        <taxon>Spiralia</taxon>
        <taxon>Lophotrochozoa</taxon>
        <taxon>Mollusca</taxon>
        <taxon>Bivalvia</taxon>
        <taxon>Autobranchia</taxon>
        <taxon>Heteroconchia</taxon>
        <taxon>Euheterodonta</taxon>
        <taxon>Imparidentia</taxon>
        <taxon>Neoheterodontei</taxon>
        <taxon>Myida</taxon>
        <taxon>Dreissenoidea</taxon>
        <taxon>Dreissenidae</taxon>
        <taxon>Dreissena</taxon>
    </lineage>
</organism>
<accession>A0A9D4HIV1</accession>
<dbReference type="CDD" id="cd00086">
    <property type="entry name" value="homeodomain"/>
    <property type="match status" value="1"/>
</dbReference>
<name>A0A9D4HIV1_DREPO</name>
<keyword evidence="11" id="KW-0371">Homeobox</keyword>
<feature type="transmembrane region" description="Helical" evidence="13">
    <location>
        <begin position="45"/>
        <end position="70"/>
    </location>
</feature>
<keyword evidence="7 13" id="KW-1133">Transmembrane helix</keyword>
<comment type="pathway">
    <text evidence="3">Sphingolipid metabolism.</text>
</comment>
<feature type="compositionally biased region" description="Basic and acidic residues" evidence="12">
    <location>
        <begin position="362"/>
        <end position="374"/>
    </location>
</feature>
<comment type="caution">
    <text evidence="15">The sequence shown here is derived from an EMBL/GenBank/DDBJ whole genome shotgun (WGS) entry which is preliminary data.</text>
</comment>
<dbReference type="GO" id="GO:0005789">
    <property type="term" value="C:endoplasmic reticulum membrane"/>
    <property type="evidence" value="ECO:0007669"/>
    <property type="project" value="UniProtKB-SubCell"/>
</dbReference>
<feature type="transmembrane region" description="Helical" evidence="13">
    <location>
        <begin position="139"/>
        <end position="158"/>
    </location>
</feature>
<dbReference type="SMART" id="SM00724">
    <property type="entry name" value="TLC"/>
    <property type="match status" value="1"/>
</dbReference>
<feature type="domain" description="TLC" evidence="14">
    <location>
        <begin position="134"/>
        <end position="338"/>
    </location>
</feature>
<evidence type="ECO:0000256" key="2">
    <source>
        <dbReference type="ARBA" id="ARBA00004760"/>
    </source>
</evidence>
<evidence type="ECO:0000313" key="16">
    <source>
        <dbReference type="Proteomes" id="UP000828390"/>
    </source>
</evidence>
<protein>
    <recommendedName>
        <fullName evidence="14">TLC domain-containing protein</fullName>
    </recommendedName>
</protein>
<keyword evidence="9 10" id="KW-0472">Membrane</keyword>
<evidence type="ECO:0000256" key="4">
    <source>
        <dbReference type="ARBA" id="ARBA00022679"/>
    </source>
</evidence>
<feature type="compositionally biased region" description="Acidic residues" evidence="12">
    <location>
        <begin position="350"/>
        <end position="361"/>
    </location>
</feature>
<proteinExistence type="predicted"/>
<feature type="transmembrane region" description="Helical" evidence="13">
    <location>
        <begin position="266"/>
        <end position="289"/>
    </location>
</feature>
<dbReference type="PIRSF" id="PIRSF005225">
    <property type="entry name" value="LAG1_LAC1"/>
    <property type="match status" value="1"/>
</dbReference>
<evidence type="ECO:0000256" key="6">
    <source>
        <dbReference type="ARBA" id="ARBA00022824"/>
    </source>
</evidence>
<keyword evidence="11" id="KW-0238">DNA-binding</keyword>
<dbReference type="PROSITE" id="PS50922">
    <property type="entry name" value="TLC"/>
    <property type="match status" value="1"/>
</dbReference>
<evidence type="ECO:0000256" key="7">
    <source>
        <dbReference type="ARBA" id="ARBA00022989"/>
    </source>
</evidence>
<dbReference type="PANTHER" id="PTHR12560">
    <property type="entry name" value="LONGEVITY ASSURANCE FACTOR 1 LAG1"/>
    <property type="match status" value="1"/>
</dbReference>
<keyword evidence="16" id="KW-1185">Reference proteome</keyword>
<keyword evidence="8" id="KW-0443">Lipid metabolism</keyword>
<dbReference type="EMBL" id="JAIWYP010000013">
    <property type="protein sequence ID" value="KAH3720815.1"/>
    <property type="molecule type" value="Genomic_DNA"/>
</dbReference>
<dbReference type="AlphaFoldDB" id="A0A9D4HIV1"/>
<feature type="region of interest" description="Disordered" evidence="12">
    <location>
        <begin position="348"/>
        <end position="414"/>
    </location>
</feature>
<dbReference type="GO" id="GO:0005634">
    <property type="term" value="C:nucleus"/>
    <property type="evidence" value="ECO:0007669"/>
    <property type="project" value="UniProtKB-SubCell"/>
</dbReference>
<comment type="pathway">
    <text evidence="2">Lipid metabolism; sphingolipid metabolism.</text>
</comment>
<dbReference type="Proteomes" id="UP000828390">
    <property type="component" value="Unassembled WGS sequence"/>
</dbReference>
<dbReference type="InterPro" id="IPR001356">
    <property type="entry name" value="HD"/>
</dbReference>
<dbReference type="InterPro" id="IPR006634">
    <property type="entry name" value="TLC-dom"/>
</dbReference>
<evidence type="ECO:0000256" key="8">
    <source>
        <dbReference type="ARBA" id="ARBA00023098"/>
    </source>
</evidence>
<keyword evidence="4" id="KW-0808">Transferase</keyword>
<feature type="compositionally biased region" description="Polar residues" evidence="12">
    <location>
        <begin position="384"/>
        <end position="393"/>
    </location>
</feature>
<evidence type="ECO:0000256" key="3">
    <source>
        <dbReference type="ARBA" id="ARBA00004991"/>
    </source>
</evidence>
<evidence type="ECO:0000256" key="11">
    <source>
        <dbReference type="RuleBase" id="RU000682"/>
    </source>
</evidence>
<evidence type="ECO:0000256" key="9">
    <source>
        <dbReference type="ARBA" id="ARBA00023136"/>
    </source>
</evidence>
<evidence type="ECO:0000256" key="13">
    <source>
        <dbReference type="SAM" id="Phobius"/>
    </source>
</evidence>
<sequence>MAQYLYDTFWDERFWFPSNRTHSWKSLENVPGSNVYYPDMKDLHWSLLLGVALIGIRYLLETFIVVPIALRLGVSNKKPQKPAENKILEAAWADKRRLTHDAIKGLAKQTDMPERKVEIWFRKRKQLNAPTPMSKFRECSWHLIFYTTFFIYALVYLWKKPYFWKTILCWDNWPHQPVTEEMYWHYVVELGFYWSLVFTVCSDHKRKDFKEMIVHHFATMVLMYFSWVLNFVRIGTIVLAVHDAADTWLALTKMSIYSKNKMATDIFFGIFLLIWILSRLVYYPFVVLYSTTFEPYASKLTDHTFGAHLFFNFFLYLLQILHIIWTYMIFRIVYRKLIKGNVEDVRSDSEESNAEYESDSEQEGKERKERKEKMQPNGTKVPKSEQNGSNGAVTNGYGHKANGRLEMNGNGFKN</sequence>
<dbReference type="GO" id="GO:0050291">
    <property type="term" value="F:sphingosine N-acyltransferase activity"/>
    <property type="evidence" value="ECO:0007669"/>
    <property type="project" value="InterPro"/>
</dbReference>
<keyword evidence="5 10" id="KW-0812">Transmembrane</keyword>
<dbReference type="SMART" id="SM00389">
    <property type="entry name" value="HOX"/>
    <property type="match status" value="1"/>
</dbReference>